<sequence>MKDTHWQSVAFDIPVCGLYDATFFNQIHTHAQELRAKKAPLLFGSFLKMLPKPRLDNFPSTNPKSPDLYFVLDFKSSDLDYTNLYQHTKEILEKFPTILKRYTTCMSLP</sequence>
<dbReference type="EMBL" id="JBHRZO010000048">
    <property type="protein sequence ID" value="MFC3848208.1"/>
    <property type="molecule type" value="Genomic_DNA"/>
</dbReference>
<gene>
    <name evidence="1" type="ORF">ACFOPX_06695</name>
</gene>
<accession>A0ABV7ZHZ9</accession>
<dbReference type="Proteomes" id="UP001595783">
    <property type="component" value="Unassembled WGS sequence"/>
</dbReference>
<comment type="caution">
    <text evidence="1">The sequence shown here is derived from an EMBL/GenBank/DDBJ whole genome shotgun (WGS) entry which is preliminary data.</text>
</comment>
<name>A0ABV7ZHZ9_9HELI</name>
<keyword evidence="2" id="KW-1185">Reference proteome</keyword>
<protein>
    <submittedName>
        <fullName evidence="1">Uncharacterized protein</fullName>
    </submittedName>
</protein>
<reference evidence="2" key="1">
    <citation type="journal article" date="2019" name="Int. J. Syst. Evol. Microbiol.">
        <title>The Global Catalogue of Microorganisms (GCM) 10K type strain sequencing project: providing services to taxonomists for standard genome sequencing and annotation.</title>
        <authorList>
            <consortium name="The Broad Institute Genomics Platform"/>
            <consortium name="The Broad Institute Genome Sequencing Center for Infectious Disease"/>
            <person name="Wu L."/>
            <person name="Ma J."/>
        </authorList>
    </citation>
    <scope>NUCLEOTIDE SEQUENCE [LARGE SCALE GENOMIC DNA]</scope>
    <source>
        <strain evidence="2">CCUG 53816</strain>
    </source>
</reference>
<dbReference type="RefSeq" id="WP_158653055.1">
    <property type="nucleotide sequence ID" value="NZ_FZMF01000002.1"/>
</dbReference>
<organism evidence="1 2">
    <name type="scientific">Helicobacter baculiformis</name>
    <dbReference type="NCBI Taxonomy" id="427351"/>
    <lineage>
        <taxon>Bacteria</taxon>
        <taxon>Pseudomonadati</taxon>
        <taxon>Campylobacterota</taxon>
        <taxon>Epsilonproteobacteria</taxon>
        <taxon>Campylobacterales</taxon>
        <taxon>Helicobacteraceae</taxon>
        <taxon>Helicobacter</taxon>
    </lineage>
</organism>
<evidence type="ECO:0000313" key="2">
    <source>
        <dbReference type="Proteomes" id="UP001595783"/>
    </source>
</evidence>
<proteinExistence type="predicted"/>
<evidence type="ECO:0000313" key="1">
    <source>
        <dbReference type="EMBL" id="MFC3848208.1"/>
    </source>
</evidence>